<dbReference type="EMBL" id="QXFX01000402">
    <property type="protein sequence ID" value="KAE9117077.1"/>
    <property type="molecule type" value="Genomic_DNA"/>
</dbReference>
<dbReference type="EMBL" id="QXGC01000387">
    <property type="protein sequence ID" value="KAE9238256.1"/>
    <property type="molecule type" value="Genomic_DNA"/>
</dbReference>
<evidence type="ECO:0000313" key="2">
    <source>
        <dbReference type="EMBL" id="KAE8939732.1"/>
    </source>
</evidence>
<organism evidence="10 14">
    <name type="scientific">Phytophthora fragariae</name>
    <dbReference type="NCBI Taxonomy" id="53985"/>
    <lineage>
        <taxon>Eukaryota</taxon>
        <taxon>Sar</taxon>
        <taxon>Stramenopiles</taxon>
        <taxon>Oomycota</taxon>
        <taxon>Peronosporomycetes</taxon>
        <taxon>Peronosporales</taxon>
        <taxon>Peronosporaceae</taxon>
        <taxon>Phytophthora</taxon>
    </lineage>
</organism>
<dbReference type="EMBL" id="QXFY01000383">
    <property type="protein sequence ID" value="KAE9346015.1"/>
    <property type="molecule type" value="Genomic_DNA"/>
</dbReference>
<evidence type="ECO:0000313" key="11">
    <source>
        <dbReference type="EMBL" id="KAE9346015.1"/>
    </source>
</evidence>
<dbReference type="EMBL" id="QXGF01000470">
    <property type="protein sequence ID" value="KAE8939732.1"/>
    <property type="molecule type" value="Genomic_DNA"/>
</dbReference>
<proteinExistence type="predicted"/>
<sequence>MSAPLAIATMCMASVCRPSVSQSADHIHPDVPSDSKMAGRLQSIPQFAGLSSPTAPSPQRLRSSSP</sequence>
<evidence type="ECO:0000313" key="4">
    <source>
        <dbReference type="EMBL" id="KAE9117077.1"/>
    </source>
</evidence>
<dbReference type="EMBL" id="QXGA01000389">
    <property type="protein sequence ID" value="KAE9146743.1"/>
    <property type="molecule type" value="Genomic_DNA"/>
</dbReference>
<dbReference type="Proteomes" id="UP000460718">
    <property type="component" value="Unassembled WGS sequence"/>
</dbReference>
<evidence type="ECO:0000313" key="3">
    <source>
        <dbReference type="EMBL" id="KAE9011083.1"/>
    </source>
</evidence>
<dbReference type="EMBL" id="QXGB01000421">
    <property type="protein sequence ID" value="KAE9215563.1"/>
    <property type="molecule type" value="Genomic_DNA"/>
</dbReference>
<evidence type="ECO:0000313" key="10">
    <source>
        <dbReference type="EMBL" id="KAE9314108.1"/>
    </source>
</evidence>
<evidence type="ECO:0000256" key="1">
    <source>
        <dbReference type="SAM" id="MobiDB-lite"/>
    </source>
</evidence>
<gene>
    <name evidence="10" type="ORF">PF001_g8431</name>
    <name evidence="9" type="ORF">PF002_g10541</name>
    <name evidence="8" type="ORF">PF004_g8360</name>
    <name evidence="7" type="ORF">PF005_g9393</name>
    <name evidence="6" type="ORF">PF006_g8522</name>
    <name evidence="5" type="ORF">PF007_g9282</name>
    <name evidence="11" type="ORF">PF008_g8494</name>
    <name evidence="2" type="ORF">PF009_g10435</name>
    <name evidence="4" type="ORF">PF010_g8735</name>
    <name evidence="3" type="ORF">PF011_g9528</name>
</gene>
<evidence type="ECO:0000313" key="20">
    <source>
        <dbReference type="Proteomes" id="UP000486351"/>
    </source>
</evidence>
<evidence type="ECO:0000313" key="12">
    <source>
        <dbReference type="Proteomes" id="UP000429523"/>
    </source>
</evidence>
<protein>
    <submittedName>
        <fullName evidence="10">Uncharacterized protein</fullName>
    </submittedName>
</protein>
<feature type="region of interest" description="Disordered" evidence="1">
    <location>
        <begin position="19"/>
        <end position="66"/>
    </location>
</feature>
<dbReference type="EMBL" id="QXGE01000382">
    <property type="protein sequence ID" value="KAE9314108.1"/>
    <property type="molecule type" value="Genomic_DNA"/>
</dbReference>
<dbReference type="Proteomes" id="UP000488956">
    <property type="component" value="Unassembled WGS sequence"/>
</dbReference>
<keyword evidence="13" id="KW-1185">Reference proteome</keyword>
<evidence type="ECO:0000313" key="13">
    <source>
        <dbReference type="Proteomes" id="UP000433483"/>
    </source>
</evidence>
<accession>A0A6A4E8W8</accession>
<evidence type="ECO:0000313" key="5">
    <source>
        <dbReference type="EMBL" id="KAE9117460.1"/>
    </source>
</evidence>
<name>A0A6A4E8W8_9STRA</name>
<evidence type="ECO:0000313" key="17">
    <source>
        <dbReference type="Proteomes" id="UP000441208"/>
    </source>
</evidence>
<dbReference type="EMBL" id="QXGD01000463">
    <property type="protein sequence ID" value="KAE9238895.1"/>
    <property type="molecule type" value="Genomic_DNA"/>
</dbReference>
<evidence type="ECO:0000313" key="21">
    <source>
        <dbReference type="Proteomes" id="UP000488956"/>
    </source>
</evidence>
<reference evidence="12 13" key="1">
    <citation type="submission" date="2018-08" db="EMBL/GenBank/DDBJ databases">
        <title>Genomic investigation of the strawberry pathogen Phytophthora fragariae indicates pathogenicity is determined by transcriptional variation in three key races.</title>
        <authorList>
            <person name="Adams T.M."/>
            <person name="Armitage A.D."/>
            <person name="Sobczyk M.K."/>
            <person name="Bates H.J."/>
            <person name="Dunwell J.M."/>
            <person name="Nellist C.F."/>
            <person name="Harrison R.J."/>
        </authorList>
    </citation>
    <scope>NUCLEOTIDE SEQUENCE [LARGE SCALE GENOMIC DNA]</scope>
    <source>
        <strain evidence="10 14">A4</strain>
        <strain evidence="9 15">BC-1</strain>
        <strain evidence="8 19">BC-23</strain>
        <strain evidence="7 13">NOV-27</strain>
        <strain evidence="6 16">NOV-5</strain>
        <strain evidence="5 17">NOV-71</strain>
        <strain evidence="11 20">NOV-77</strain>
        <strain evidence="2 12">NOV-9</strain>
        <strain evidence="4 21">ONT-3</strain>
        <strain evidence="3 18">SCRP245</strain>
    </source>
</reference>
<feature type="compositionally biased region" description="Polar residues" evidence="1">
    <location>
        <begin position="43"/>
        <end position="54"/>
    </location>
</feature>
<dbReference type="AlphaFoldDB" id="A0A6A4E8W8"/>
<dbReference type="Proteomes" id="UP000486351">
    <property type="component" value="Unassembled WGS sequence"/>
</dbReference>
<evidence type="ECO:0000313" key="7">
    <source>
        <dbReference type="EMBL" id="KAE9215563.1"/>
    </source>
</evidence>
<dbReference type="Proteomes" id="UP000440732">
    <property type="component" value="Unassembled WGS sequence"/>
</dbReference>
<evidence type="ECO:0000313" key="18">
    <source>
        <dbReference type="Proteomes" id="UP000460718"/>
    </source>
</evidence>
<evidence type="ECO:0000313" key="9">
    <source>
        <dbReference type="EMBL" id="KAE9238895.1"/>
    </source>
</evidence>
<dbReference type="Proteomes" id="UP000437068">
    <property type="component" value="Unassembled WGS sequence"/>
</dbReference>
<dbReference type="EMBL" id="QXFZ01000412">
    <property type="protein sequence ID" value="KAE9117460.1"/>
    <property type="molecule type" value="Genomic_DNA"/>
</dbReference>
<comment type="caution">
    <text evidence="10">The sequence shown here is derived from an EMBL/GenBank/DDBJ whole genome shotgun (WGS) entry which is preliminary data.</text>
</comment>
<dbReference type="EMBL" id="QXFW01000476">
    <property type="protein sequence ID" value="KAE9011083.1"/>
    <property type="molecule type" value="Genomic_DNA"/>
</dbReference>
<dbReference type="Proteomes" id="UP000440367">
    <property type="component" value="Unassembled WGS sequence"/>
</dbReference>
<dbReference type="Proteomes" id="UP000476176">
    <property type="component" value="Unassembled WGS sequence"/>
</dbReference>
<dbReference type="Proteomes" id="UP000433483">
    <property type="component" value="Unassembled WGS sequence"/>
</dbReference>
<evidence type="ECO:0000313" key="15">
    <source>
        <dbReference type="Proteomes" id="UP000440367"/>
    </source>
</evidence>
<evidence type="ECO:0000313" key="6">
    <source>
        <dbReference type="EMBL" id="KAE9146743.1"/>
    </source>
</evidence>
<evidence type="ECO:0000313" key="14">
    <source>
        <dbReference type="Proteomes" id="UP000437068"/>
    </source>
</evidence>
<evidence type="ECO:0000313" key="19">
    <source>
        <dbReference type="Proteomes" id="UP000476176"/>
    </source>
</evidence>
<evidence type="ECO:0000313" key="8">
    <source>
        <dbReference type="EMBL" id="KAE9238256.1"/>
    </source>
</evidence>
<dbReference type="Proteomes" id="UP000441208">
    <property type="component" value="Unassembled WGS sequence"/>
</dbReference>
<evidence type="ECO:0000313" key="16">
    <source>
        <dbReference type="Proteomes" id="UP000440732"/>
    </source>
</evidence>
<dbReference type="Proteomes" id="UP000429523">
    <property type="component" value="Unassembled WGS sequence"/>
</dbReference>